<evidence type="ECO:0000259" key="6">
    <source>
        <dbReference type="PROSITE" id="PS50075"/>
    </source>
</evidence>
<dbReference type="PANTHER" id="PTHR43775:SF37">
    <property type="entry name" value="SI:DKEY-61P9.11"/>
    <property type="match status" value="1"/>
</dbReference>
<keyword evidence="3" id="KW-0808">Transferase</keyword>
<dbReference type="Pfam" id="PF14765">
    <property type="entry name" value="PS-DH"/>
    <property type="match status" value="1"/>
</dbReference>
<dbReference type="Pfam" id="PF02801">
    <property type="entry name" value="Ketoacyl-synt_C"/>
    <property type="match status" value="1"/>
</dbReference>
<dbReference type="PROSITE" id="PS52019">
    <property type="entry name" value="PKS_MFAS_DH"/>
    <property type="match status" value="1"/>
</dbReference>
<dbReference type="Pfam" id="PF00109">
    <property type="entry name" value="ketoacyl-synt"/>
    <property type="match status" value="1"/>
</dbReference>
<dbReference type="InterPro" id="IPR009081">
    <property type="entry name" value="PP-bd_ACP"/>
</dbReference>
<dbReference type="PROSITE" id="PS00012">
    <property type="entry name" value="PHOSPHOPANTETHEINE"/>
    <property type="match status" value="1"/>
</dbReference>
<evidence type="ECO:0000259" key="8">
    <source>
        <dbReference type="PROSITE" id="PS52019"/>
    </source>
</evidence>
<proteinExistence type="predicted"/>
<dbReference type="STRING" id="2052828.ATO67_19105"/>
<evidence type="ECO:0000256" key="4">
    <source>
        <dbReference type="ARBA" id="ARBA00023268"/>
    </source>
</evidence>
<dbReference type="Gene3D" id="3.40.50.720">
    <property type="entry name" value="NAD(P)-binding Rossmann-like Domain"/>
    <property type="match status" value="3"/>
</dbReference>
<dbReference type="InterPro" id="IPR050091">
    <property type="entry name" value="PKS_NRPS_Biosynth_Enz"/>
</dbReference>
<keyword evidence="10" id="KW-1185">Reference proteome</keyword>
<dbReference type="InterPro" id="IPR036291">
    <property type="entry name" value="NAD(P)-bd_dom_sf"/>
</dbReference>
<dbReference type="InterPro" id="IPR049551">
    <property type="entry name" value="PKS_DH_C"/>
</dbReference>
<dbReference type="InterPro" id="IPR016039">
    <property type="entry name" value="Thiolase-like"/>
</dbReference>
<dbReference type="InterPro" id="IPR013968">
    <property type="entry name" value="PKS_KR"/>
</dbReference>
<sequence>MTVEILGRACVAPSAKNVEELFELLRQEVCAVSAIPNERWAKARFWHPSRGIPGKSYTFSAGVLADVYDFDPAVFGISAREASYMDPQQRLLLQTVWRALEDASVSQSDLQRERVGVYIGASSLDNGNLQVEDPASGGPHFMTGNTLSIISNRISHILGLNGPSMTIDTACSSSLVALHQAERALCDGEIDTAIVGGVNLLLHPFSFIGFSQARMLSSEGLCRAYGENGEGYVRAEGAGAVVLRRTDRTLSDASRSRATLVASGMNSSGRTNGISLPSREAQAQLLRSIYNDKGIDPDALAFIEGHGTGTKVGDPAELWAIGSVLGKVRSQPLLIGSIKSNIGHAEPASGVLGLIKAVLSLENNYLPASLHAENLNENVDFVDLNVEVNRSGQALARTGARRLAGVNSFGFGGTNVHVVISDPASVEKANVANDGGTFTLSAHTQSALHKLLEEYDARFAVSSDAEKADIISATRNRSMLKHRFVAAGNSADDIANAVSSYLYDGREAHSQMGEVPGKAVKTAFVYAGNGSQWAGMGVDAYRENSEFKSRFDHFSHLFAERAGIDIATLLFADDLDQHLRDTRVAQPLLFAVQAALTDCLVSFGVKPDLVFGHSVGEVAAAYAAGILSAEDATTVVSIRSKHQHALAGMGTMAAVVMSEAAAVTFAQRHGLHNIMVAATNAHNSVTISGPVEEIKGFKAAAQATRNAVHILDINYPFHHPVIDGERDAFLQEIPSLTPQGGHTTFISTVTGAEIGGEQLDARYWWRNVREPIAFETAVNVALEAGCNVFMEISPRPILSAYVTETAKQLSASAVVLPTLARPGLADGIDPVERSALRGISHGIKVAEVDGRSRGITGIDLPPLPFENATYRANMTSDAINVFGRDGADGPYTLLGWRTDPNASVWKNHIDALLFPDLAGHVVDGKSIMPGSAFIEIAVQAARGYYGTPEVEITNLEIFRPLELRDNRMAELLTRISPETGMIEIASREYMSEDGWTIHATARSRRSVGLSRKAELNVVPLGKADAILAAEAYETARRFGLDYAPCFQLLERAEVFGDRHILVNLRPAASPVHPYLTYGMDPVSTDAAFHGLVALFGTLTGEIDGAPYIPVRFGTVRTASSGQPIVSAIIQIQRFSANSLKARIELLAEDGTLVTALDDCRFRRTWLRQHSTLDTVAFHYEAVARQQISSDTSSQAVAALPASLFAKVTQAPADEATLLLDAAVQRACHDIALFLAGKDQTVFLSSLPGDTEFQCFLSSSLYTLEDAAIAQFVDTGWTIQADSGLPPLNDLLNEIYHRFPERVAETVLINNAYRESLKRLAKGSHSEPVQSLSFLSDATLDHVRHHTALGRRREKLVIDAVHAALADVLPGDGFTIVEAGAVSTAFSNRLADIAALKAARLVIVEPSDHLRRTLEIGFERNPSVDCLAPDDVSQLDRADVVVSASGSLYGHFRQNSGLKDVLRTAASSAGRVAIAETSSSALSDFVFGLTENWFSGSTTAEFPTGLFASTTQWEDLLKECGFRTPTVAQSDSVEGGLLLVQAATFTKAATGHVGASSFASVFEVTHSEGDSPVLSGGFSKPLLCPPDEARAAFDQLFAASLSYPLAVIFALPTGDPNAAGLQDAVLTLSAFAEAARAHLRRQGSARVRLVVVAAGGSPAASDQSDPDASGLWTFVRVLQNEYEELDIFLLDAALSPSQTSDAVMSLLAYGGPEREWVCSARTGLLSVVRAVPSYVSDAARKTAMFEAATIQQQTSGRVDSIVWTQDKVPVPGADEIVVKVAATGLNFRDVMWSMGLLPEEALEDGFAGATIGMEMAGTVVAIGSAVTDLSIGDDVMGIGPKAFSTHMVVARDGVTKVPHGIDLAAAATVPVAFLTAYYAMVELGRVRQGETILIHGAAGGVGLAALQIAKLKGAKVIATAGTVEKRRFLTLLGADHVFDSRSLAFVGDVLRVTDGEGVELVLNSLFAEAMERSFELVKPFGRFLELGKRDYYSDRKLALRPFRRNISYFGIDADQLLVKAPDLTRRIFAEIGTLFSERKLTPLPYRAFNYDETGAAFRLMQNAGHIGKIVVRPPVQGQDHVQLFSNEVLKLSSGVYLVVGGIGGFGLETAKWLVSRGANHVALCTRGGVADRETLDAIAAWKPSGIKATVHACDVTVEASLNSLLTELRSYGPLKGVVHAAMVLNDGLISNLDREKNRAVIEVKAIGASNLDRMTRSDELDLFLLFSSATTMIGNPGQGNYVAANGYLEGLARGRRRAGLPALAIGFGAIGDVGFLTRNTNVSDILSRRLGKTALKARGALGFVERVIVNDTGAVDQAAVMIAELDWTSASALPITSQPLFSAIPRNAAGGTSGGDGDQIDLAALVAGKSDEEAHAILHGFLAGEIAAILKVAEDSVKAEKVLKDIGLDSLMAMELGVGFQQKTGIDIPLSGMGDGATVGDIVQKLYEKVTANDNSDDADDAVTGTSLMEQLTDKHTAAVSDRKIGHNG</sequence>
<dbReference type="InterPro" id="IPR020807">
    <property type="entry name" value="PKS_DH"/>
</dbReference>
<reference evidence="9 10" key="1">
    <citation type="submission" date="2015-11" db="EMBL/GenBank/DDBJ databases">
        <title>Draft genome sequence of Agrobacterium sp. R89-1.</title>
        <authorList>
            <person name="Zahradnik J."/>
            <person name="Kyslikova E."/>
            <person name="Palyzova A."/>
            <person name="Kyslik P."/>
        </authorList>
    </citation>
    <scope>NUCLEOTIDE SEQUENCE [LARGE SCALE GENOMIC DNA]</scope>
    <source>
        <strain evidence="9 10">R89-1</strain>
    </source>
</reference>
<dbReference type="GO" id="GO:0006633">
    <property type="term" value="P:fatty acid biosynthetic process"/>
    <property type="evidence" value="ECO:0007669"/>
    <property type="project" value="InterPro"/>
</dbReference>
<accession>A0A135P7M1</accession>
<dbReference type="Pfam" id="PF00550">
    <property type="entry name" value="PP-binding"/>
    <property type="match status" value="1"/>
</dbReference>
<dbReference type="InterPro" id="IPR014043">
    <property type="entry name" value="Acyl_transferase_dom"/>
</dbReference>
<dbReference type="Pfam" id="PF16197">
    <property type="entry name" value="KAsynt_C_assoc"/>
    <property type="match status" value="1"/>
</dbReference>
<protein>
    <submittedName>
        <fullName evidence="9">Beta-ketoacyl synthase</fullName>
    </submittedName>
</protein>
<dbReference type="SMART" id="SM00823">
    <property type="entry name" value="PKS_PP"/>
    <property type="match status" value="1"/>
</dbReference>
<dbReference type="SMART" id="SM00827">
    <property type="entry name" value="PKS_AT"/>
    <property type="match status" value="1"/>
</dbReference>
<dbReference type="InterPro" id="IPR006162">
    <property type="entry name" value="Ppantetheine_attach_site"/>
</dbReference>
<dbReference type="Proteomes" id="UP000070498">
    <property type="component" value="Unassembled WGS sequence"/>
</dbReference>
<dbReference type="InterPro" id="IPR020843">
    <property type="entry name" value="ER"/>
</dbReference>
<dbReference type="InterPro" id="IPR036736">
    <property type="entry name" value="ACP-like_sf"/>
</dbReference>
<dbReference type="Gene3D" id="1.10.1200.10">
    <property type="entry name" value="ACP-like"/>
    <property type="match status" value="1"/>
</dbReference>
<comment type="caution">
    <text evidence="9">The sequence shown here is derived from an EMBL/GenBank/DDBJ whole genome shotgun (WGS) entry which is preliminary data.</text>
</comment>
<dbReference type="GO" id="GO:0008270">
    <property type="term" value="F:zinc ion binding"/>
    <property type="evidence" value="ECO:0007669"/>
    <property type="project" value="InterPro"/>
</dbReference>
<dbReference type="Gene3D" id="3.40.366.10">
    <property type="entry name" value="Malonyl-Coenzyme A Acyl Carrier Protein, domain 2"/>
    <property type="match status" value="1"/>
</dbReference>
<dbReference type="SUPFAM" id="SSF52151">
    <property type="entry name" value="FabD/lysophospholipase-like"/>
    <property type="match status" value="1"/>
</dbReference>
<dbReference type="SUPFAM" id="SSF55048">
    <property type="entry name" value="Probable ACP-binding domain of malonyl-CoA ACP transacylase"/>
    <property type="match status" value="1"/>
</dbReference>
<dbReference type="PROSITE" id="PS52004">
    <property type="entry name" value="KS3_2"/>
    <property type="match status" value="1"/>
</dbReference>
<keyword evidence="1" id="KW-0596">Phosphopantetheine</keyword>
<dbReference type="PROSITE" id="PS00606">
    <property type="entry name" value="KS3_1"/>
    <property type="match status" value="1"/>
</dbReference>
<dbReference type="InterPro" id="IPR002364">
    <property type="entry name" value="Quin_OxRdtase/zeta-crystal_CS"/>
</dbReference>
<dbReference type="EMBL" id="LNUW01000005">
    <property type="protein sequence ID" value="KXG87422.1"/>
    <property type="molecule type" value="Genomic_DNA"/>
</dbReference>
<dbReference type="GO" id="GO:0031177">
    <property type="term" value="F:phosphopantetheine binding"/>
    <property type="evidence" value="ECO:0007669"/>
    <property type="project" value="InterPro"/>
</dbReference>
<dbReference type="InterPro" id="IPR042104">
    <property type="entry name" value="PKS_dehydratase_sf"/>
</dbReference>
<dbReference type="CDD" id="cd05195">
    <property type="entry name" value="enoyl_red"/>
    <property type="match status" value="1"/>
</dbReference>
<dbReference type="GO" id="GO:0004312">
    <property type="term" value="F:fatty acid synthase activity"/>
    <property type="evidence" value="ECO:0007669"/>
    <property type="project" value="TreeGrafter"/>
</dbReference>
<evidence type="ECO:0000313" key="9">
    <source>
        <dbReference type="EMBL" id="KXG87422.1"/>
    </source>
</evidence>
<dbReference type="PROSITE" id="PS01162">
    <property type="entry name" value="QOR_ZETA_CRYSTAL"/>
    <property type="match status" value="1"/>
</dbReference>
<dbReference type="InterPro" id="IPR020806">
    <property type="entry name" value="PKS_PP-bd"/>
</dbReference>
<feature type="region of interest" description="N-terminal hotdog fold" evidence="5">
    <location>
        <begin position="879"/>
        <end position="1010"/>
    </location>
</feature>
<dbReference type="InterPro" id="IPR018201">
    <property type="entry name" value="Ketoacyl_synth_AS"/>
</dbReference>
<dbReference type="GO" id="GO:0004315">
    <property type="term" value="F:3-oxoacyl-[acyl-carrier-protein] synthase activity"/>
    <property type="evidence" value="ECO:0007669"/>
    <property type="project" value="InterPro"/>
</dbReference>
<dbReference type="Gene3D" id="3.30.70.3290">
    <property type="match status" value="1"/>
</dbReference>
<feature type="active site" description="Proton donor; for dehydratase activity" evidence="5">
    <location>
        <position position="1085"/>
    </location>
</feature>
<keyword evidence="2" id="KW-0597">Phosphoprotein</keyword>
<dbReference type="Gene3D" id="3.40.47.10">
    <property type="match status" value="1"/>
</dbReference>
<dbReference type="InterPro" id="IPR032821">
    <property type="entry name" value="PKS_assoc"/>
</dbReference>
<dbReference type="RefSeq" id="WP_067652918.1">
    <property type="nucleotide sequence ID" value="NZ_KQ961035.1"/>
</dbReference>
<dbReference type="FunFam" id="3.40.50.720:FF:000209">
    <property type="entry name" value="Polyketide synthase Pks12"/>
    <property type="match status" value="1"/>
</dbReference>
<dbReference type="SMART" id="SM00825">
    <property type="entry name" value="PKS_KS"/>
    <property type="match status" value="1"/>
</dbReference>
<feature type="region of interest" description="C-terminal hotdog fold" evidence="5">
    <location>
        <begin position="1023"/>
        <end position="1170"/>
    </location>
</feature>
<dbReference type="SUPFAM" id="SSF50129">
    <property type="entry name" value="GroES-like"/>
    <property type="match status" value="1"/>
</dbReference>
<feature type="domain" description="PKS/mFAS DH" evidence="8">
    <location>
        <begin position="879"/>
        <end position="1170"/>
    </location>
</feature>
<dbReference type="CDD" id="cd00833">
    <property type="entry name" value="PKS"/>
    <property type="match status" value="1"/>
</dbReference>
<dbReference type="SMART" id="SM00822">
    <property type="entry name" value="PKS_KR"/>
    <property type="match status" value="1"/>
</dbReference>
<dbReference type="Pfam" id="PF21089">
    <property type="entry name" value="PKS_DH_N"/>
    <property type="match status" value="1"/>
</dbReference>
<dbReference type="SUPFAM" id="SSF53901">
    <property type="entry name" value="Thiolase-like"/>
    <property type="match status" value="1"/>
</dbReference>
<dbReference type="PROSITE" id="PS50075">
    <property type="entry name" value="CARRIER"/>
    <property type="match status" value="1"/>
</dbReference>
<evidence type="ECO:0000256" key="5">
    <source>
        <dbReference type="PROSITE-ProRule" id="PRU01363"/>
    </source>
</evidence>
<dbReference type="PANTHER" id="PTHR43775">
    <property type="entry name" value="FATTY ACID SYNTHASE"/>
    <property type="match status" value="1"/>
</dbReference>
<dbReference type="InterPro" id="IPR001227">
    <property type="entry name" value="Ac_transferase_dom_sf"/>
</dbReference>
<dbReference type="Gene3D" id="3.90.180.10">
    <property type="entry name" value="Medium-chain alcohol dehydrogenases, catalytic domain"/>
    <property type="match status" value="1"/>
</dbReference>
<dbReference type="GO" id="GO:0016491">
    <property type="term" value="F:oxidoreductase activity"/>
    <property type="evidence" value="ECO:0007669"/>
    <property type="project" value="InterPro"/>
</dbReference>
<evidence type="ECO:0000256" key="3">
    <source>
        <dbReference type="ARBA" id="ARBA00022679"/>
    </source>
</evidence>
<dbReference type="InterPro" id="IPR011032">
    <property type="entry name" value="GroES-like_sf"/>
</dbReference>
<dbReference type="Pfam" id="PF08240">
    <property type="entry name" value="ADH_N"/>
    <property type="match status" value="1"/>
</dbReference>
<dbReference type="SUPFAM" id="SSF51735">
    <property type="entry name" value="NAD(P)-binding Rossmann-fold domains"/>
    <property type="match status" value="3"/>
</dbReference>
<feature type="domain" description="Carrier" evidence="6">
    <location>
        <begin position="2375"/>
        <end position="2449"/>
    </location>
</feature>
<dbReference type="Pfam" id="PF08659">
    <property type="entry name" value="KR"/>
    <property type="match status" value="1"/>
</dbReference>
<dbReference type="InterPro" id="IPR014030">
    <property type="entry name" value="Ketoacyl_synth_N"/>
</dbReference>
<dbReference type="Gene3D" id="3.10.129.110">
    <property type="entry name" value="Polyketide synthase dehydratase"/>
    <property type="match status" value="1"/>
</dbReference>
<dbReference type="InterPro" id="IPR057326">
    <property type="entry name" value="KR_dom"/>
</dbReference>
<evidence type="ECO:0000259" key="7">
    <source>
        <dbReference type="PROSITE" id="PS52004"/>
    </source>
</evidence>
<dbReference type="CDD" id="cd05274">
    <property type="entry name" value="KR_FAS_SDR_x"/>
    <property type="match status" value="1"/>
</dbReference>
<organism evidence="9 10">
    <name type="scientific">Agrobacterium bohemicum</name>
    <dbReference type="NCBI Taxonomy" id="2052828"/>
    <lineage>
        <taxon>Bacteria</taxon>
        <taxon>Pseudomonadati</taxon>
        <taxon>Pseudomonadota</taxon>
        <taxon>Alphaproteobacteria</taxon>
        <taxon>Hyphomicrobiales</taxon>
        <taxon>Rhizobiaceae</taxon>
        <taxon>Rhizobium/Agrobacterium group</taxon>
        <taxon>Agrobacterium</taxon>
    </lineage>
</organism>
<dbReference type="InterPro" id="IPR014031">
    <property type="entry name" value="Ketoacyl_synth_C"/>
</dbReference>
<dbReference type="SMART" id="SM00826">
    <property type="entry name" value="PKS_DH"/>
    <property type="match status" value="1"/>
</dbReference>
<evidence type="ECO:0000256" key="1">
    <source>
        <dbReference type="ARBA" id="ARBA00022450"/>
    </source>
</evidence>
<keyword evidence="4" id="KW-0511">Multifunctional enzyme</keyword>
<dbReference type="Pfam" id="PF13602">
    <property type="entry name" value="ADH_zinc_N_2"/>
    <property type="match status" value="1"/>
</dbReference>
<dbReference type="InterPro" id="IPR013154">
    <property type="entry name" value="ADH-like_N"/>
</dbReference>
<feature type="active site" description="Proton acceptor; for dehydratase activity" evidence="5">
    <location>
        <position position="920"/>
    </location>
</feature>
<evidence type="ECO:0000313" key="10">
    <source>
        <dbReference type="Proteomes" id="UP000070498"/>
    </source>
</evidence>
<feature type="domain" description="Ketosynthase family 3 (KS3)" evidence="7">
    <location>
        <begin position="1"/>
        <end position="422"/>
    </location>
</feature>
<gene>
    <name evidence="9" type="ORF">ATO67_19105</name>
</gene>
<dbReference type="InterPro" id="IPR049552">
    <property type="entry name" value="PKS_DH_N"/>
</dbReference>
<evidence type="ECO:0000256" key="2">
    <source>
        <dbReference type="ARBA" id="ARBA00022553"/>
    </source>
</evidence>
<name>A0A135P7M1_9HYPH</name>
<dbReference type="InterPro" id="IPR016035">
    <property type="entry name" value="Acyl_Trfase/lysoPLipase"/>
</dbReference>
<dbReference type="SMART" id="SM00829">
    <property type="entry name" value="PKS_ER"/>
    <property type="match status" value="1"/>
</dbReference>
<dbReference type="InterPro" id="IPR049900">
    <property type="entry name" value="PKS_mFAS_DH"/>
</dbReference>
<dbReference type="Pfam" id="PF00698">
    <property type="entry name" value="Acyl_transf_1"/>
    <property type="match status" value="1"/>
</dbReference>
<dbReference type="InterPro" id="IPR016036">
    <property type="entry name" value="Malonyl_transacylase_ACP-bd"/>
</dbReference>
<dbReference type="SUPFAM" id="SSF47336">
    <property type="entry name" value="ACP-like"/>
    <property type="match status" value="1"/>
</dbReference>
<dbReference type="InterPro" id="IPR020841">
    <property type="entry name" value="PKS_Beta-ketoAc_synthase_dom"/>
</dbReference>